<dbReference type="InterPro" id="IPR045119">
    <property type="entry name" value="SUN1-5"/>
</dbReference>
<evidence type="ECO:0000256" key="1">
    <source>
        <dbReference type="ARBA" id="ARBA00004370"/>
    </source>
</evidence>
<evidence type="ECO:0000259" key="5">
    <source>
        <dbReference type="PROSITE" id="PS51469"/>
    </source>
</evidence>
<dbReference type="WBParaSite" id="EVEC_0000867601-mRNA-1">
    <property type="protein sequence ID" value="EVEC_0000867601-mRNA-1"/>
    <property type="gene ID" value="EVEC_0000867601"/>
</dbReference>
<accession>A0A0N4VDJ0</accession>
<evidence type="ECO:0000313" key="6">
    <source>
        <dbReference type="WBParaSite" id="EVEC_0000867601-mRNA-1"/>
    </source>
</evidence>
<protein>
    <submittedName>
        <fullName evidence="6">SUN domain-containing protein</fullName>
    </submittedName>
</protein>
<evidence type="ECO:0000256" key="3">
    <source>
        <dbReference type="ARBA" id="ARBA00022989"/>
    </source>
</evidence>
<keyword evidence="3" id="KW-1133">Transmembrane helix</keyword>
<dbReference type="Pfam" id="PF07738">
    <property type="entry name" value="Sad1_UNC"/>
    <property type="match status" value="1"/>
</dbReference>
<keyword evidence="2" id="KW-0812">Transmembrane</keyword>
<keyword evidence="4" id="KW-0472">Membrane</keyword>
<dbReference type="Gene3D" id="2.60.120.260">
    <property type="entry name" value="Galactose-binding domain-like"/>
    <property type="match status" value="1"/>
</dbReference>
<reference evidence="6" key="1">
    <citation type="submission" date="2017-02" db="UniProtKB">
        <authorList>
            <consortium name="WormBaseParasite"/>
        </authorList>
    </citation>
    <scope>IDENTIFICATION</scope>
</reference>
<dbReference type="PROSITE" id="PS51469">
    <property type="entry name" value="SUN"/>
    <property type="match status" value="1"/>
</dbReference>
<proteinExistence type="predicted"/>
<evidence type="ECO:0000256" key="2">
    <source>
        <dbReference type="ARBA" id="ARBA00022692"/>
    </source>
</evidence>
<name>A0A0N4VDJ0_ENTVE</name>
<dbReference type="GO" id="GO:0034993">
    <property type="term" value="C:meiotic nuclear membrane microtubule tethering complex"/>
    <property type="evidence" value="ECO:0007669"/>
    <property type="project" value="TreeGrafter"/>
</dbReference>
<dbReference type="PANTHER" id="PTHR12911:SF8">
    <property type="entry name" value="KLAROID PROTEIN-RELATED"/>
    <property type="match status" value="1"/>
</dbReference>
<sequence>LHLRSLLFEVWVNLVHGEVKLKFAFAEGIVLRIFISLVFNSFFNLACKIRVLFVYKPLCFTVSLDDWSSFVGFTYAQDNNRLRPVLLGASVISTRCTKSYEKKSRLESLFGISLYYSNYSPRQVIQHRSSFASGECWSFEGTGYLVIKLSHPVYVTEISYEHLPLCLYPDGNMKSAPKLFQIWVKPEDLSSKYLIGEYEYNISGQSLQTFPAQNIPPDPTSFIELIVLSNWGASYTCLYRLRVHGKLPTNATV</sequence>
<dbReference type="InterPro" id="IPR012919">
    <property type="entry name" value="SUN_dom"/>
</dbReference>
<dbReference type="GO" id="GO:0043495">
    <property type="term" value="F:protein-membrane adaptor activity"/>
    <property type="evidence" value="ECO:0007669"/>
    <property type="project" value="TreeGrafter"/>
</dbReference>
<comment type="subcellular location">
    <subcellularLocation>
        <location evidence="1">Membrane</location>
    </subcellularLocation>
</comment>
<organism evidence="6">
    <name type="scientific">Enterobius vermicularis</name>
    <name type="common">Human pinworm</name>
    <dbReference type="NCBI Taxonomy" id="51028"/>
    <lineage>
        <taxon>Eukaryota</taxon>
        <taxon>Metazoa</taxon>
        <taxon>Ecdysozoa</taxon>
        <taxon>Nematoda</taxon>
        <taxon>Chromadorea</taxon>
        <taxon>Rhabditida</taxon>
        <taxon>Spirurina</taxon>
        <taxon>Oxyuridomorpha</taxon>
        <taxon>Oxyuroidea</taxon>
        <taxon>Oxyuridae</taxon>
        <taxon>Enterobius</taxon>
    </lineage>
</organism>
<dbReference type="PANTHER" id="PTHR12911">
    <property type="entry name" value="SAD1/UNC-84-LIKE PROTEIN-RELATED"/>
    <property type="match status" value="1"/>
</dbReference>
<evidence type="ECO:0000256" key="4">
    <source>
        <dbReference type="ARBA" id="ARBA00023136"/>
    </source>
</evidence>
<feature type="domain" description="SUN" evidence="5">
    <location>
        <begin position="88"/>
        <end position="248"/>
    </location>
</feature>
<dbReference type="AlphaFoldDB" id="A0A0N4VDJ0"/>